<evidence type="ECO:0000256" key="4">
    <source>
        <dbReference type="PROSITE-ProRule" id="PRU00134"/>
    </source>
</evidence>
<dbReference type="GO" id="GO:0008270">
    <property type="term" value="F:zinc ion binding"/>
    <property type="evidence" value="ECO:0007669"/>
    <property type="project" value="UniProtKB-KW"/>
</dbReference>
<feature type="region of interest" description="Disordered" evidence="5">
    <location>
        <begin position="1"/>
        <end position="42"/>
    </location>
</feature>
<dbReference type="SUPFAM" id="SSF144232">
    <property type="entry name" value="HIT/MYND zinc finger-like"/>
    <property type="match status" value="1"/>
</dbReference>
<sequence>MTQTSDDSSTNSSSSATSTVIMDHHHGTSSVAAKTEEPKETSGEAVVVVVADAPVETVASSVADSTTTDNCVPEMDTNGETSTFSKAPQCAICSEPCICYCKSCKRVSYCSKEHQKRHWKQHRPECFPVAVQVNSVFGSSLVVTRDIKRGEVILREKPLVSGPLLCFSNDEDDRPYDYYCTAPRLDSESEKIFSVCLACHKILLDDASSSSSSSPAPTSCSKCGWPVCMECEKNPTHADQECKIFAESHLKPAALCDKVAQYLCVSLVRLLLHKNRDPTKWAQFMDVLNKQAPMKDGLNSHAQAKTSTARSSDLITKSLGSIIQDFSVTDVEIDQIVRTLRTSAFITDNVGNYINGLGLGPTINSESLYSPLKRRQV</sequence>
<evidence type="ECO:0000256" key="5">
    <source>
        <dbReference type="SAM" id="MobiDB-lite"/>
    </source>
</evidence>
<dbReference type="AlphaFoldDB" id="A0A1D2N586"/>
<organism evidence="7 8">
    <name type="scientific">Orchesella cincta</name>
    <name type="common">Springtail</name>
    <name type="synonym">Podura cincta</name>
    <dbReference type="NCBI Taxonomy" id="48709"/>
    <lineage>
        <taxon>Eukaryota</taxon>
        <taxon>Metazoa</taxon>
        <taxon>Ecdysozoa</taxon>
        <taxon>Arthropoda</taxon>
        <taxon>Hexapoda</taxon>
        <taxon>Collembola</taxon>
        <taxon>Entomobryomorpha</taxon>
        <taxon>Entomobryoidea</taxon>
        <taxon>Orchesellidae</taxon>
        <taxon>Orchesellinae</taxon>
        <taxon>Orchesella</taxon>
    </lineage>
</organism>
<dbReference type="STRING" id="48709.A0A1D2N586"/>
<dbReference type="Gene3D" id="6.10.140.2220">
    <property type="match status" value="1"/>
</dbReference>
<dbReference type="OrthoDB" id="5952526at2759"/>
<protein>
    <submittedName>
        <fullName evidence="7">Protein msta, isoform B</fullName>
    </submittedName>
</protein>
<dbReference type="InterPro" id="IPR053010">
    <property type="entry name" value="SET_SmydA-8"/>
</dbReference>
<name>A0A1D2N586_ORCCI</name>
<feature type="domain" description="MYND-type" evidence="6">
    <location>
        <begin position="90"/>
        <end position="126"/>
    </location>
</feature>
<evidence type="ECO:0000313" key="8">
    <source>
        <dbReference type="Proteomes" id="UP000094527"/>
    </source>
</evidence>
<accession>A0A1D2N586</accession>
<evidence type="ECO:0000259" key="6">
    <source>
        <dbReference type="PROSITE" id="PS50865"/>
    </source>
</evidence>
<evidence type="ECO:0000256" key="1">
    <source>
        <dbReference type="ARBA" id="ARBA00022723"/>
    </source>
</evidence>
<dbReference type="PROSITE" id="PS50865">
    <property type="entry name" value="ZF_MYND_2"/>
    <property type="match status" value="1"/>
</dbReference>
<feature type="compositionally biased region" description="Low complexity" evidence="5">
    <location>
        <begin position="1"/>
        <end position="19"/>
    </location>
</feature>
<keyword evidence="2 4" id="KW-0863">Zinc-finger</keyword>
<dbReference type="EMBL" id="LJIJ01000207">
    <property type="protein sequence ID" value="ODN00428.1"/>
    <property type="molecule type" value="Genomic_DNA"/>
</dbReference>
<dbReference type="InterPro" id="IPR002893">
    <property type="entry name" value="Znf_MYND"/>
</dbReference>
<evidence type="ECO:0000256" key="3">
    <source>
        <dbReference type="ARBA" id="ARBA00022833"/>
    </source>
</evidence>
<keyword evidence="3" id="KW-0862">Zinc</keyword>
<proteinExistence type="predicted"/>
<dbReference type="Pfam" id="PF01753">
    <property type="entry name" value="zf-MYND"/>
    <property type="match status" value="1"/>
</dbReference>
<dbReference type="Proteomes" id="UP000094527">
    <property type="component" value="Unassembled WGS sequence"/>
</dbReference>
<evidence type="ECO:0000256" key="2">
    <source>
        <dbReference type="ARBA" id="ARBA00022771"/>
    </source>
</evidence>
<reference evidence="7 8" key="1">
    <citation type="journal article" date="2016" name="Genome Biol. Evol.">
        <title>Gene Family Evolution Reflects Adaptation to Soil Environmental Stressors in the Genome of the Collembolan Orchesella cincta.</title>
        <authorList>
            <person name="Faddeeva-Vakhrusheva A."/>
            <person name="Derks M.F."/>
            <person name="Anvar S.Y."/>
            <person name="Agamennone V."/>
            <person name="Suring W."/>
            <person name="Smit S."/>
            <person name="van Straalen N.M."/>
            <person name="Roelofs D."/>
        </authorList>
    </citation>
    <scope>NUCLEOTIDE SEQUENCE [LARGE SCALE GENOMIC DNA]</scope>
    <source>
        <tissue evidence="7">Mixed pool</tissue>
    </source>
</reference>
<dbReference type="PANTHER" id="PTHR46455">
    <property type="entry name" value="SET AND MYND DOMAIN CONTAINING, ARTHROPOD-SPECIFIC, MEMBER 4, ISOFORM A"/>
    <property type="match status" value="1"/>
</dbReference>
<dbReference type="PROSITE" id="PS01360">
    <property type="entry name" value="ZF_MYND_1"/>
    <property type="match status" value="1"/>
</dbReference>
<evidence type="ECO:0000313" key="7">
    <source>
        <dbReference type="EMBL" id="ODN00428.1"/>
    </source>
</evidence>
<keyword evidence="1" id="KW-0479">Metal-binding</keyword>
<comment type="caution">
    <text evidence="7">The sequence shown here is derived from an EMBL/GenBank/DDBJ whole genome shotgun (WGS) entry which is preliminary data.</text>
</comment>
<dbReference type="PANTHER" id="PTHR46455:SF5">
    <property type="entry name" value="SET AND MYND DOMAIN CONTAINING, ARTHROPOD-SPECIFIC, MEMBER 4, ISOFORM A"/>
    <property type="match status" value="1"/>
</dbReference>
<gene>
    <name evidence="7" type="ORF">Ocin01_06265</name>
</gene>
<keyword evidence="8" id="KW-1185">Reference proteome</keyword>